<evidence type="ECO:0000313" key="10">
    <source>
        <dbReference type="Proteomes" id="UP000190367"/>
    </source>
</evidence>
<reference evidence="10" key="1">
    <citation type="submission" date="2017-02" db="EMBL/GenBank/DDBJ databases">
        <authorList>
            <person name="Varghese N."/>
            <person name="Submissions S."/>
        </authorList>
    </citation>
    <scope>NUCLEOTIDE SEQUENCE [LARGE SCALE GENOMIC DNA]</scope>
    <source>
        <strain evidence="10">DSM 22224</strain>
    </source>
</reference>
<keyword evidence="2 5" id="KW-0812">Transmembrane</keyword>
<evidence type="ECO:0000256" key="2">
    <source>
        <dbReference type="ARBA" id="ARBA00022692"/>
    </source>
</evidence>
<feature type="domain" description="NADH-Ubiquinone oxidoreductase (complex I) chain 5 N-terminal" evidence="8">
    <location>
        <begin position="66"/>
        <end position="116"/>
    </location>
</feature>
<proteinExistence type="predicted"/>
<dbReference type="EMBL" id="FUWZ01000003">
    <property type="protein sequence ID" value="SKA32024.1"/>
    <property type="molecule type" value="Genomic_DNA"/>
</dbReference>
<dbReference type="NCBIfam" id="TIGR01974">
    <property type="entry name" value="NDH_I_L"/>
    <property type="match status" value="1"/>
</dbReference>
<feature type="transmembrane region" description="Helical" evidence="6">
    <location>
        <begin position="28"/>
        <end position="54"/>
    </location>
</feature>
<feature type="transmembrane region" description="Helical" evidence="6">
    <location>
        <begin position="82"/>
        <end position="102"/>
    </location>
</feature>
<evidence type="ECO:0000256" key="6">
    <source>
        <dbReference type="SAM" id="Phobius"/>
    </source>
</evidence>
<feature type="transmembrane region" description="Helical" evidence="6">
    <location>
        <begin position="451"/>
        <end position="471"/>
    </location>
</feature>
<protein>
    <submittedName>
        <fullName evidence="9">NADH dehydrogenase subunit L</fullName>
    </submittedName>
</protein>
<feature type="transmembrane region" description="Helical" evidence="6">
    <location>
        <begin position="6"/>
        <end position="21"/>
    </location>
</feature>
<dbReference type="GO" id="GO:0015990">
    <property type="term" value="P:electron transport coupled proton transport"/>
    <property type="evidence" value="ECO:0007669"/>
    <property type="project" value="TreeGrafter"/>
</dbReference>
<dbReference type="GO" id="GO:0012505">
    <property type="term" value="C:endomembrane system"/>
    <property type="evidence" value="ECO:0007669"/>
    <property type="project" value="UniProtKB-SubCell"/>
</dbReference>
<gene>
    <name evidence="9" type="ORF">SAMN04488128_103572</name>
</gene>
<feature type="transmembrane region" description="Helical" evidence="6">
    <location>
        <begin position="375"/>
        <end position="396"/>
    </location>
</feature>
<dbReference type="NCBIfam" id="NF005141">
    <property type="entry name" value="PRK06590.1"/>
    <property type="match status" value="1"/>
</dbReference>
<feature type="transmembrane region" description="Helical" evidence="6">
    <location>
        <begin position="306"/>
        <end position="332"/>
    </location>
</feature>
<feature type="transmembrane region" description="Helical" evidence="6">
    <location>
        <begin position="248"/>
        <end position="266"/>
    </location>
</feature>
<keyword evidence="4 6" id="KW-0472">Membrane</keyword>
<dbReference type="InterPro" id="IPR001750">
    <property type="entry name" value="ND/Mrp_TM"/>
</dbReference>
<dbReference type="STRING" id="634771.SAMN04488128_103572"/>
<evidence type="ECO:0000256" key="3">
    <source>
        <dbReference type="ARBA" id="ARBA00022989"/>
    </source>
</evidence>
<feature type="transmembrane region" description="Helical" evidence="6">
    <location>
        <begin position="114"/>
        <end position="132"/>
    </location>
</feature>
<sequence>MLPALIPAIPFLGACILMLCWKRVSRSAVTVIGCGSVALSAIVALIVAAAVAAAGKEPVVQHVWQWIQVPGFAAGIDFRMDVLSVVFVLVITIVGFLIHVYATGYMHDDEDYGRFFACMNLFVGSMLVLVMADNLLLLYLGWEGVGLCSYLLIGFWYKDPANNYAARKAFIVTRVGDTAMAIALFLLFEHMGTLNIQRLLQEAPVLWAKGDPMVTLIALLLLGGAVGKSAQLPLQTWLPDAMAGPTPVSALIHAATMVTAGVYLIARMHVVFELSPAAQTATAVIGAVTLLMAGVSALVQTDIKRVLAYSTISQIGYMFLALGCGAWSAAIFHFVTHAFFKALLFMGAGAVIVALHHEQDMFKMGGLKKMLPGVFWVFLIGCASLTAIPFITAGFYSKDQIIWLSLAAAGGHKAYWLAGMLGALLTGMYTFRMFFLVFYGEAKTKVHHIPGAVMMVPLYILAVLSTVAGFIELPHTLGHVTLFSHWLLPVLPAVQLAVDSMALEWISQLASVVLALGGIWLAYVWVIKRPQGMVDFLSMPGQVWLQGCWRRGWDMDALYDALIVQPFVYLSNVNRRDLIDKIYTGTAQLMEACHNLMARTQSGILRWYIMGVVLGAVAILSVLIWRLHTVS</sequence>
<dbReference type="GO" id="GO:0016020">
    <property type="term" value="C:membrane"/>
    <property type="evidence" value="ECO:0007669"/>
    <property type="project" value="UniProtKB-SubCell"/>
</dbReference>
<dbReference type="PRINTS" id="PR01434">
    <property type="entry name" value="NADHDHGNASE5"/>
</dbReference>
<dbReference type="Pfam" id="PF00662">
    <property type="entry name" value="Proton_antipo_N"/>
    <property type="match status" value="1"/>
</dbReference>
<feature type="transmembrane region" description="Helical" evidence="6">
    <location>
        <begin position="416"/>
        <end position="439"/>
    </location>
</feature>
<dbReference type="RefSeq" id="WP_078670907.1">
    <property type="nucleotide sequence ID" value="NZ_FUWZ01000003.1"/>
</dbReference>
<evidence type="ECO:0000259" key="7">
    <source>
        <dbReference type="Pfam" id="PF00361"/>
    </source>
</evidence>
<dbReference type="OrthoDB" id="9807568at2"/>
<feature type="transmembrane region" description="Helical" evidence="6">
    <location>
        <begin position="607"/>
        <end position="627"/>
    </location>
</feature>
<evidence type="ECO:0000256" key="4">
    <source>
        <dbReference type="ARBA" id="ARBA00023136"/>
    </source>
</evidence>
<name>A0A1T4SUS7_9BACT</name>
<dbReference type="GO" id="GO:0042773">
    <property type="term" value="P:ATP synthesis coupled electron transport"/>
    <property type="evidence" value="ECO:0007669"/>
    <property type="project" value="InterPro"/>
</dbReference>
<dbReference type="GO" id="GO:0008137">
    <property type="term" value="F:NADH dehydrogenase (ubiquinone) activity"/>
    <property type="evidence" value="ECO:0007669"/>
    <property type="project" value="InterPro"/>
</dbReference>
<dbReference type="GO" id="GO:0003954">
    <property type="term" value="F:NADH dehydrogenase activity"/>
    <property type="evidence" value="ECO:0007669"/>
    <property type="project" value="TreeGrafter"/>
</dbReference>
<feature type="transmembrane region" description="Helical" evidence="6">
    <location>
        <begin position="505"/>
        <end position="526"/>
    </location>
</feature>
<evidence type="ECO:0000313" key="9">
    <source>
        <dbReference type="EMBL" id="SKA32024.1"/>
    </source>
</evidence>
<dbReference type="InterPro" id="IPR001516">
    <property type="entry name" value="Proton_antipo_N"/>
</dbReference>
<accession>A0A1T4SUS7</accession>
<evidence type="ECO:0000259" key="8">
    <source>
        <dbReference type="Pfam" id="PF00662"/>
    </source>
</evidence>
<keyword evidence="10" id="KW-1185">Reference proteome</keyword>
<comment type="subcellular location">
    <subcellularLocation>
        <location evidence="1">Endomembrane system</location>
        <topology evidence="1">Multi-pass membrane protein</topology>
    </subcellularLocation>
    <subcellularLocation>
        <location evidence="5">Membrane</location>
        <topology evidence="5">Multi-pass membrane protein</topology>
    </subcellularLocation>
</comment>
<feature type="transmembrane region" description="Helical" evidence="6">
    <location>
        <begin position="338"/>
        <end position="355"/>
    </location>
</feature>
<dbReference type="Pfam" id="PF00361">
    <property type="entry name" value="Proton_antipo_M"/>
    <property type="match status" value="1"/>
</dbReference>
<keyword evidence="3 6" id="KW-1133">Transmembrane helix</keyword>
<organism evidence="9 10">
    <name type="scientific">Chitinophaga eiseniae</name>
    <dbReference type="NCBI Taxonomy" id="634771"/>
    <lineage>
        <taxon>Bacteria</taxon>
        <taxon>Pseudomonadati</taxon>
        <taxon>Bacteroidota</taxon>
        <taxon>Chitinophagia</taxon>
        <taxon>Chitinophagales</taxon>
        <taxon>Chitinophagaceae</taxon>
        <taxon>Chitinophaga</taxon>
    </lineage>
</organism>
<feature type="domain" description="NADH:quinone oxidoreductase/Mrp antiporter transmembrane" evidence="7">
    <location>
        <begin position="132"/>
        <end position="425"/>
    </location>
</feature>
<dbReference type="Proteomes" id="UP000190367">
    <property type="component" value="Unassembled WGS sequence"/>
</dbReference>
<feature type="transmembrane region" description="Helical" evidence="6">
    <location>
        <begin position="208"/>
        <end position="227"/>
    </location>
</feature>
<evidence type="ECO:0000256" key="5">
    <source>
        <dbReference type="RuleBase" id="RU000320"/>
    </source>
</evidence>
<dbReference type="AlphaFoldDB" id="A0A1T4SUS7"/>
<dbReference type="InterPro" id="IPR003945">
    <property type="entry name" value="NU5C-like"/>
</dbReference>
<dbReference type="Gene3D" id="1.20.5.2700">
    <property type="match status" value="1"/>
</dbReference>
<feature type="transmembrane region" description="Helical" evidence="6">
    <location>
        <begin position="138"/>
        <end position="157"/>
    </location>
</feature>
<dbReference type="PRINTS" id="PR01435">
    <property type="entry name" value="NPOXDRDTASE5"/>
</dbReference>
<feature type="transmembrane region" description="Helical" evidence="6">
    <location>
        <begin position="169"/>
        <end position="188"/>
    </location>
</feature>
<evidence type="ECO:0000256" key="1">
    <source>
        <dbReference type="ARBA" id="ARBA00004127"/>
    </source>
</evidence>
<feature type="transmembrane region" description="Helical" evidence="6">
    <location>
        <begin position="278"/>
        <end position="299"/>
    </location>
</feature>
<dbReference type="InterPro" id="IPR018393">
    <property type="entry name" value="NADHpl_OxRdtase_5_subgr"/>
</dbReference>
<dbReference type="PANTHER" id="PTHR42829:SF2">
    <property type="entry name" value="NADH-UBIQUINONE OXIDOREDUCTASE CHAIN 5"/>
    <property type="match status" value="1"/>
</dbReference>
<dbReference type="PANTHER" id="PTHR42829">
    <property type="entry name" value="NADH-UBIQUINONE OXIDOREDUCTASE CHAIN 5"/>
    <property type="match status" value="1"/>
</dbReference>